<dbReference type="RefSeq" id="WP_090749429.1">
    <property type="nucleotide sequence ID" value="NZ_CZQA01000009.1"/>
</dbReference>
<evidence type="ECO:0000313" key="3">
    <source>
        <dbReference type="Proteomes" id="UP000199032"/>
    </source>
</evidence>
<keyword evidence="3" id="KW-1185">Reference proteome</keyword>
<name>A0A0S4LLN2_9BACT</name>
<dbReference type="OrthoDB" id="9806582at2"/>
<evidence type="ECO:0000256" key="1">
    <source>
        <dbReference type="SAM" id="Phobius"/>
    </source>
</evidence>
<proteinExistence type="predicted"/>
<feature type="transmembrane region" description="Helical" evidence="1">
    <location>
        <begin position="6"/>
        <end position="27"/>
    </location>
</feature>
<keyword evidence="1" id="KW-0472">Membrane</keyword>
<protein>
    <submittedName>
        <fullName evidence="2">Uncharacterized protein</fullName>
    </submittedName>
</protein>
<gene>
    <name evidence="2" type="ORF">COMA1_30304</name>
</gene>
<reference evidence="2 3" key="1">
    <citation type="submission" date="2015-10" db="EMBL/GenBank/DDBJ databases">
        <authorList>
            <person name="Gilbert D.G."/>
        </authorList>
    </citation>
    <scope>NUCLEOTIDE SEQUENCE [LARGE SCALE GENOMIC DNA]</scope>
    <source>
        <strain evidence="2">COMA1</strain>
    </source>
</reference>
<dbReference type="EMBL" id="CZQA01000009">
    <property type="protein sequence ID" value="CUS36900.1"/>
    <property type="molecule type" value="Genomic_DNA"/>
</dbReference>
<dbReference type="AlphaFoldDB" id="A0A0S4LLN2"/>
<dbReference type="Proteomes" id="UP000199032">
    <property type="component" value="Unassembled WGS sequence"/>
</dbReference>
<accession>A0A0S4LLN2</accession>
<sequence length="106" mass="11908">MQEYAAYYGAACLILSMYLLFKGVTAASRQRSEDQSTTLVPAYVYGILASVALTYALGLLRMKFPGWELPWWGNRIIFPGTTMLFPGIIYLIGRRPPKPNLDRVDA</sequence>
<feature type="transmembrane region" description="Helical" evidence="1">
    <location>
        <begin position="39"/>
        <end position="60"/>
    </location>
</feature>
<organism evidence="2 3">
    <name type="scientific">Candidatus Nitrospira nitrosa</name>
    <dbReference type="NCBI Taxonomy" id="1742972"/>
    <lineage>
        <taxon>Bacteria</taxon>
        <taxon>Pseudomonadati</taxon>
        <taxon>Nitrospirota</taxon>
        <taxon>Nitrospiria</taxon>
        <taxon>Nitrospirales</taxon>
        <taxon>Nitrospiraceae</taxon>
        <taxon>Nitrospira</taxon>
    </lineage>
</organism>
<keyword evidence="1" id="KW-1133">Transmembrane helix</keyword>
<keyword evidence="1" id="KW-0812">Transmembrane</keyword>
<feature type="transmembrane region" description="Helical" evidence="1">
    <location>
        <begin position="72"/>
        <end position="93"/>
    </location>
</feature>
<evidence type="ECO:0000313" key="2">
    <source>
        <dbReference type="EMBL" id="CUS36900.1"/>
    </source>
</evidence>